<evidence type="ECO:0000313" key="9">
    <source>
        <dbReference type="EMBL" id="KAG0477001.1"/>
    </source>
</evidence>
<keyword evidence="2" id="KW-0227">DNA damage</keyword>
<evidence type="ECO:0000256" key="3">
    <source>
        <dbReference type="ARBA" id="ARBA00023125"/>
    </source>
</evidence>
<keyword evidence="5" id="KW-0234">DNA repair</keyword>
<keyword evidence="3" id="KW-0238">DNA-binding</keyword>
<evidence type="ECO:0000259" key="8">
    <source>
        <dbReference type="Pfam" id="PF09169"/>
    </source>
</evidence>
<evidence type="ECO:0000259" key="7">
    <source>
        <dbReference type="Pfam" id="PF09103"/>
    </source>
</evidence>
<evidence type="ECO:0000313" key="10">
    <source>
        <dbReference type="Proteomes" id="UP000636800"/>
    </source>
</evidence>
<keyword evidence="1" id="KW-0677">Repeat</keyword>
<sequence length="1014" mass="112094">MADILLEADRKYCPPKRTSIDQVAAPWKTPSGVRGVGGGSAMFTTGSGRTVSIRADSFSKARALFEKENFSEEAGVSECFPMFRTGSGKAVQVRQTSIKKAEDLLEGTNDKEDMLPKLERIDKGSVVETKFKIGTSSHGDPAVTFKSYPNTYSSDFFSTGMPVLKDVVVDHTMCKYWDAGSTCSPKFHTAGGRYISLSNGAIKHAKRVLNDLELETFDNDTEGKGSGCSTCEDEKKNNKDVHDSRCDISYLESINTDINIAHQKVSFSKATSGSIPGGPLVDISNCTGLSIANKKGLHYERKRPRKGRASSSFKKPRTSKFSAPLNNRPSNLEKNEAGQLPTSVDYLSERTISSRYPFQVRRKKINEFFWGPPGQLNMLEHLPDDVKYMTADNAEKYKFIDNCSSNEIGLEDFQDMLLQSGALLSRITKNWVANHYKWIVWKLACLERCYAPETNGKLLTVSNVLEELKYRYDREVNYGHRSALKKVLDGDLSPSSMMILCISAIRSRSGAQIDEGIDSSNLQGAGKKLSCSSSYNVAKIELTDGWYSMNAMLDMYLSNQIPAGKLFVGQKLRVWGSALCGWVGPISPLEALNTVSLVLHVNGTYRAHWAESLGLCKGIGAPLAFRCIKASGGKVPRTLVGIKRIYPILYKERLTNGGSIVRSESMEKKVIQFYNQRRNDIAEDITLELQDVPLSFNESEEGAKILKILECSTEPEVLMAGMSSEQLISFSTYQEKKEALRRANLLEKIEKAIQEAGLGSRDVTPFMRVRVTGLIKLGSFYNHRPREGLITIWNPTEKQKVDLLEGQIYSVSGLTPLSGGSDFLHLQSRGSSSAWNRLPATYSLKFEPFFIPRHAVKLLNLGEVPPASEFDVAAVIVHVGEVFISGFQRKQWIFVTDGSGCNFSSLTEDQCNCLLAIRFCLPGFGNDSPSPIGHWLSGTTVGWCNLIKRAKDCSNHLWVAEATENSTYSVGNSISCGSHLKEAADSALRWARESSSALQMLKERALHIIGGHGI</sequence>
<dbReference type="GO" id="GO:0000724">
    <property type="term" value="P:double-strand break repair via homologous recombination"/>
    <property type="evidence" value="ECO:0007669"/>
    <property type="project" value="InterPro"/>
</dbReference>
<evidence type="ECO:0000256" key="6">
    <source>
        <dbReference type="SAM" id="MobiDB-lite"/>
    </source>
</evidence>
<comment type="caution">
    <text evidence="9">The sequence shown here is derived from an EMBL/GenBank/DDBJ whole genome shotgun (WGS) entry which is preliminary data.</text>
</comment>
<reference evidence="9 10" key="1">
    <citation type="journal article" date="2020" name="Nat. Food">
        <title>A phased Vanilla planifolia genome enables genetic improvement of flavour and production.</title>
        <authorList>
            <person name="Hasing T."/>
            <person name="Tang H."/>
            <person name="Brym M."/>
            <person name="Khazi F."/>
            <person name="Huang T."/>
            <person name="Chambers A.H."/>
        </authorList>
    </citation>
    <scope>NUCLEOTIDE SEQUENCE [LARGE SCALE GENOMIC DNA]</scope>
    <source>
        <tissue evidence="9">Leaf</tissue>
    </source>
</reference>
<proteinExistence type="predicted"/>
<dbReference type="PANTHER" id="PTHR11289">
    <property type="entry name" value="BREAST CANCER TYPE 2 SUSCEPTIBILITY PROTEIN BRCA2"/>
    <property type="match status" value="1"/>
</dbReference>
<feature type="domain" description="Breast cancer type 2 susceptibility protein helical" evidence="8">
    <location>
        <begin position="405"/>
        <end position="477"/>
    </location>
</feature>
<dbReference type="PROSITE" id="PS50138">
    <property type="entry name" value="BRCA2_REPEAT"/>
    <property type="match status" value="2"/>
</dbReference>
<feature type="domain" description="BRCA2 OB1" evidence="7">
    <location>
        <begin position="482"/>
        <end position="617"/>
    </location>
</feature>
<feature type="compositionally biased region" description="Polar residues" evidence="6">
    <location>
        <begin position="319"/>
        <end position="330"/>
    </location>
</feature>
<dbReference type="Pfam" id="PF09103">
    <property type="entry name" value="BRCA-2_OB1"/>
    <property type="match status" value="1"/>
</dbReference>
<dbReference type="Gene3D" id="6.10.70.10">
    <property type="match status" value="1"/>
</dbReference>
<dbReference type="SUPFAM" id="SSF50249">
    <property type="entry name" value="Nucleic acid-binding proteins"/>
    <property type="match status" value="3"/>
</dbReference>
<dbReference type="GO" id="GO:0006355">
    <property type="term" value="P:regulation of DNA-templated transcription"/>
    <property type="evidence" value="ECO:0007669"/>
    <property type="project" value="TreeGrafter"/>
</dbReference>
<dbReference type="SUPFAM" id="SSF81878">
    <property type="entry name" value="BRCA2 tower domain"/>
    <property type="match status" value="1"/>
</dbReference>
<dbReference type="AlphaFoldDB" id="A0A835QTU4"/>
<gene>
    <name evidence="9" type="ORF">HPP92_013842</name>
</gene>
<dbReference type="Gene3D" id="2.40.50.140">
    <property type="entry name" value="Nucleic acid-binding proteins"/>
    <property type="match status" value="3"/>
</dbReference>
<name>A0A835QTU4_VANPL</name>
<dbReference type="InterPro" id="IPR002093">
    <property type="entry name" value="BRCA2_repeat"/>
</dbReference>
<dbReference type="Proteomes" id="UP000636800">
    <property type="component" value="Chromosome 6"/>
</dbReference>
<evidence type="ECO:0000256" key="5">
    <source>
        <dbReference type="ARBA" id="ARBA00023204"/>
    </source>
</evidence>
<dbReference type="InterPro" id="IPR012340">
    <property type="entry name" value="NA-bd_OB-fold"/>
</dbReference>
<dbReference type="PANTHER" id="PTHR11289:SF0">
    <property type="entry name" value="BREAST CANCER TYPE 2 SUSCEPTIBILITY PROTEIN"/>
    <property type="match status" value="1"/>
</dbReference>
<feature type="region of interest" description="Disordered" evidence="6">
    <location>
        <begin position="297"/>
        <end position="338"/>
    </location>
</feature>
<dbReference type="OrthoDB" id="1865221at2759"/>
<dbReference type="InterPro" id="IPR015525">
    <property type="entry name" value="BRCA2"/>
</dbReference>
<dbReference type="EMBL" id="JADCNL010000006">
    <property type="protein sequence ID" value="KAG0477001.1"/>
    <property type="molecule type" value="Genomic_DNA"/>
</dbReference>
<keyword evidence="10" id="KW-1185">Reference proteome</keyword>
<keyword evidence="4" id="KW-0233">DNA recombination</keyword>
<dbReference type="InterPro" id="IPR015187">
    <property type="entry name" value="BRCA2_OB_1"/>
</dbReference>
<protein>
    <submittedName>
        <fullName evidence="9">Uncharacterized protein</fullName>
    </submittedName>
</protein>
<dbReference type="SUPFAM" id="SSF81872">
    <property type="entry name" value="BRCA2 helical domain"/>
    <property type="match status" value="1"/>
</dbReference>
<dbReference type="Pfam" id="PF09169">
    <property type="entry name" value="BRCA-2_helical"/>
    <property type="match status" value="1"/>
</dbReference>
<dbReference type="CDD" id="cd04493">
    <property type="entry name" value="BRCA2DBD_OB1"/>
    <property type="match status" value="1"/>
</dbReference>
<feature type="compositionally biased region" description="Basic residues" evidence="6">
    <location>
        <begin position="300"/>
        <end position="318"/>
    </location>
</feature>
<evidence type="ECO:0000256" key="4">
    <source>
        <dbReference type="ARBA" id="ARBA00023172"/>
    </source>
</evidence>
<dbReference type="GO" id="GO:0003677">
    <property type="term" value="F:DNA binding"/>
    <property type="evidence" value="ECO:0007669"/>
    <property type="project" value="UniProtKB-KW"/>
</dbReference>
<dbReference type="Pfam" id="PF00634">
    <property type="entry name" value="BRCA2"/>
    <property type="match status" value="2"/>
</dbReference>
<accession>A0A835QTU4</accession>
<dbReference type="InterPro" id="IPR036315">
    <property type="entry name" value="BRCA2_hlx_sf"/>
</dbReference>
<evidence type="ECO:0000256" key="1">
    <source>
        <dbReference type="ARBA" id="ARBA00022737"/>
    </source>
</evidence>
<dbReference type="InterPro" id="IPR015252">
    <property type="entry name" value="BRCA2_hlx"/>
</dbReference>
<dbReference type="FunFam" id="2.40.50.140:FF:000262">
    <property type="entry name" value="Protein BREAST CANCER SUSCEPTIBILITY 2 homolog B"/>
    <property type="match status" value="1"/>
</dbReference>
<evidence type="ECO:0000256" key="2">
    <source>
        <dbReference type="ARBA" id="ARBA00022763"/>
    </source>
</evidence>
<organism evidence="9 10">
    <name type="scientific">Vanilla planifolia</name>
    <name type="common">Vanilla</name>
    <dbReference type="NCBI Taxonomy" id="51239"/>
    <lineage>
        <taxon>Eukaryota</taxon>
        <taxon>Viridiplantae</taxon>
        <taxon>Streptophyta</taxon>
        <taxon>Embryophyta</taxon>
        <taxon>Tracheophyta</taxon>
        <taxon>Spermatophyta</taxon>
        <taxon>Magnoliopsida</taxon>
        <taxon>Liliopsida</taxon>
        <taxon>Asparagales</taxon>
        <taxon>Orchidaceae</taxon>
        <taxon>Vanilloideae</taxon>
        <taxon>Vanilleae</taxon>
        <taxon>Vanilla</taxon>
    </lineage>
</organism>